<accession>A0A7U3QQ12</accession>
<dbReference type="GO" id="GO:0008137">
    <property type="term" value="F:NADH dehydrogenase (ubiquinone) activity"/>
    <property type="evidence" value="ECO:0007669"/>
    <property type="project" value="UniProtKB-UniRule"/>
</dbReference>
<name>A0A7U3QQ12_LYCDL</name>
<keyword evidence="6 9" id="KW-1133">Transmembrane helix</keyword>
<keyword evidence="4 9" id="KW-0813">Transport</keyword>
<keyword evidence="7 9" id="KW-0472">Membrane</keyword>
<comment type="subcellular location">
    <subcellularLocation>
        <location evidence="1">Membrane</location>
    </subcellularLocation>
    <subcellularLocation>
        <location evidence="9">Mitochondrion membrane</location>
        <topology evidence="9">Multi-pass membrane protein</topology>
    </subcellularLocation>
</comment>
<evidence type="ECO:0000256" key="1">
    <source>
        <dbReference type="ARBA" id="ARBA00004370"/>
    </source>
</evidence>
<protein>
    <recommendedName>
        <fullName evidence="3 9">NADH-ubiquinone oxidoreductase chain 3</fullName>
        <ecNumber evidence="9">7.1.1.2</ecNumber>
    </recommendedName>
</protein>
<dbReference type="PANTHER" id="PTHR11058">
    <property type="entry name" value="NADH-UBIQUINONE OXIDOREDUCTASE CHAIN 3"/>
    <property type="match status" value="1"/>
</dbReference>
<dbReference type="InterPro" id="IPR000440">
    <property type="entry name" value="NADH_UbQ/plastoQ_OxRdtase_su3"/>
</dbReference>
<keyword evidence="9 10" id="KW-0496">Mitochondrion</keyword>
<gene>
    <name evidence="10" type="primary">nad3</name>
</gene>
<keyword evidence="5 9" id="KW-0812">Transmembrane</keyword>
<keyword evidence="9" id="KW-0520">NAD</keyword>
<evidence type="ECO:0000256" key="2">
    <source>
        <dbReference type="ARBA" id="ARBA00008472"/>
    </source>
</evidence>
<dbReference type="Pfam" id="PF00507">
    <property type="entry name" value="Oxidored_q4"/>
    <property type="match status" value="1"/>
</dbReference>
<evidence type="ECO:0000256" key="9">
    <source>
        <dbReference type="RuleBase" id="RU003640"/>
    </source>
</evidence>
<geneLocation type="mitochondrion" evidence="10"/>
<keyword evidence="9" id="KW-0679">Respiratory chain</keyword>
<proteinExistence type="inferred from homology"/>
<sequence length="115" mass="13493">MKITMTMISLSLIITMMMMFTMMISKKNKMSREKNSPFECGFSKMSSTRKSFSTHFFLVATIFLIFDIEISMIMPMFSTKMVIMEEWLISSTITILILILGLMHEWKMGMLEWSN</sequence>
<keyword evidence="9" id="KW-0830">Ubiquinone</keyword>
<dbReference type="EMBL" id="MT079648">
    <property type="protein sequence ID" value="QPN52394.1"/>
    <property type="molecule type" value="Genomic_DNA"/>
</dbReference>
<dbReference type="InterPro" id="IPR038430">
    <property type="entry name" value="NDAH_ubi_oxred_su3_sf"/>
</dbReference>
<evidence type="ECO:0000313" key="10">
    <source>
        <dbReference type="EMBL" id="QPN52394.1"/>
    </source>
</evidence>
<comment type="similarity">
    <text evidence="2 9">Belongs to the complex I subunit 3 family.</text>
</comment>
<dbReference type="Gene3D" id="1.20.58.1610">
    <property type="entry name" value="NADH:ubiquinone/plastoquinone oxidoreductase, chain 3"/>
    <property type="match status" value="1"/>
</dbReference>
<dbReference type="EC" id="7.1.1.2" evidence="9"/>
<keyword evidence="9" id="KW-0249">Electron transport</keyword>
<evidence type="ECO:0000256" key="8">
    <source>
        <dbReference type="ARBA" id="ARBA00049551"/>
    </source>
</evidence>
<feature type="transmembrane region" description="Helical" evidence="9">
    <location>
        <begin position="87"/>
        <end position="106"/>
    </location>
</feature>
<comment type="function">
    <text evidence="9">Core subunit of the mitochondrial membrane respiratory chain NADH dehydrogenase (Complex I) which catalyzes electron transfer from NADH through the respiratory chain, using ubiquinone as an electron acceptor. Essential for the catalytic activity of complex I.</text>
</comment>
<dbReference type="AlphaFoldDB" id="A0A7U3QQ12"/>
<dbReference type="GO" id="GO:0030964">
    <property type="term" value="C:NADH dehydrogenase complex"/>
    <property type="evidence" value="ECO:0007669"/>
    <property type="project" value="TreeGrafter"/>
</dbReference>
<dbReference type="PANTHER" id="PTHR11058:SF9">
    <property type="entry name" value="NADH-UBIQUINONE OXIDOREDUCTASE CHAIN 3"/>
    <property type="match status" value="1"/>
</dbReference>
<evidence type="ECO:0000256" key="6">
    <source>
        <dbReference type="ARBA" id="ARBA00022989"/>
    </source>
</evidence>
<dbReference type="GO" id="GO:0031966">
    <property type="term" value="C:mitochondrial membrane"/>
    <property type="evidence" value="ECO:0007669"/>
    <property type="project" value="UniProtKB-SubCell"/>
</dbReference>
<evidence type="ECO:0000256" key="5">
    <source>
        <dbReference type="ARBA" id="ARBA00022692"/>
    </source>
</evidence>
<reference evidence="10" key="1">
    <citation type="journal article" date="2021" name="Evol. Appl.">
        <title>Global Phylogeography and Invasion History of the Spotted Lanternfly Revealed by Mitochondrial Phylogenomics.</title>
        <authorList>
            <person name="Du Z."/>
            <person name="Wu Y."/>
            <person name="Chen Z."/>
            <person name="Cao L."/>
            <person name="Ishikawa T."/>
            <person name="Kamitani S."/>
            <person name="Sota T."/>
            <person name="Song F."/>
            <person name="Tian L."/>
            <person name="Cai W."/>
            <person name="Li H."/>
        </authorList>
    </citation>
    <scope>NUCLEOTIDE SEQUENCE</scope>
    <source>
        <strain evidence="10">SDTA-6</strain>
    </source>
</reference>
<organism evidence="10">
    <name type="scientific">Lycorma delicatula</name>
    <name type="common">Spotted lanternfly</name>
    <name type="synonym">Aphaena delicatula</name>
    <dbReference type="NCBI Taxonomy" id="130591"/>
    <lineage>
        <taxon>Eukaryota</taxon>
        <taxon>Metazoa</taxon>
        <taxon>Ecdysozoa</taxon>
        <taxon>Arthropoda</taxon>
        <taxon>Hexapoda</taxon>
        <taxon>Insecta</taxon>
        <taxon>Pterygota</taxon>
        <taxon>Neoptera</taxon>
        <taxon>Paraneoptera</taxon>
        <taxon>Hemiptera</taxon>
        <taxon>Auchenorrhyncha</taxon>
        <taxon>Fulgoroidea</taxon>
        <taxon>Fulgoridae</taxon>
        <taxon>Aphaeninae</taxon>
        <taxon>Lycorma</taxon>
    </lineage>
</organism>
<evidence type="ECO:0000256" key="4">
    <source>
        <dbReference type="ARBA" id="ARBA00022448"/>
    </source>
</evidence>
<evidence type="ECO:0000256" key="7">
    <source>
        <dbReference type="ARBA" id="ARBA00023136"/>
    </source>
</evidence>
<evidence type="ECO:0000256" key="3">
    <source>
        <dbReference type="ARBA" id="ARBA00021007"/>
    </source>
</evidence>
<keyword evidence="9" id="KW-1278">Translocase</keyword>
<comment type="catalytic activity">
    <reaction evidence="8 9">
        <text>a ubiquinone + NADH + 5 H(+)(in) = a ubiquinol + NAD(+) + 4 H(+)(out)</text>
        <dbReference type="Rhea" id="RHEA:29091"/>
        <dbReference type="Rhea" id="RHEA-COMP:9565"/>
        <dbReference type="Rhea" id="RHEA-COMP:9566"/>
        <dbReference type="ChEBI" id="CHEBI:15378"/>
        <dbReference type="ChEBI" id="CHEBI:16389"/>
        <dbReference type="ChEBI" id="CHEBI:17976"/>
        <dbReference type="ChEBI" id="CHEBI:57540"/>
        <dbReference type="ChEBI" id="CHEBI:57945"/>
        <dbReference type="EC" id="7.1.1.2"/>
    </reaction>
</comment>